<dbReference type="AlphaFoldDB" id="A0A172RZ11"/>
<dbReference type="PRINTS" id="PR01438">
    <property type="entry name" value="UNVRSLSTRESS"/>
</dbReference>
<protein>
    <recommendedName>
        <fullName evidence="2">Universal stress protein</fullName>
    </recommendedName>
</protein>
<organism evidence="5 6">
    <name type="scientific">Denitrobacterium detoxificans</name>
    <dbReference type="NCBI Taxonomy" id="79604"/>
    <lineage>
        <taxon>Bacteria</taxon>
        <taxon>Bacillati</taxon>
        <taxon>Actinomycetota</taxon>
        <taxon>Coriobacteriia</taxon>
        <taxon>Eggerthellales</taxon>
        <taxon>Eggerthellaceae</taxon>
        <taxon>Denitrobacterium</taxon>
    </lineage>
</organism>
<dbReference type="RefSeq" id="WP_066663307.1">
    <property type="nucleotide sequence ID" value="NZ_CP011402.1"/>
</dbReference>
<dbReference type="STRING" id="79604.AAY81_07330"/>
<sequence length="145" mass="15447">MSAGYQRIFCALDGSSAQSAVARKAVAMASDNKAALRFGHVVDAVPSEASAINFQDLCEQARHEAERQIADILEEAKADENIPSVEVVVEAGSINDTLDNLLIAPFDPDLVICGARGLSSIKYAFVGSVSTHLIRTQECDVLVVK</sequence>
<dbReference type="PANTHER" id="PTHR46268">
    <property type="entry name" value="STRESS RESPONSE PROTEIN NHAX"/>
    <property type="match status" value="1"/>
</dbReference>
<evidence type="ECO:0000313" key="5">
    <source>
        <dbReference type="EMBL" id="SEO73844.1"/>
    </source>
</evidence>
<reference evidence="6" key="1">
    <citation type="submission" date="2016-10" db="EMBL/GenBank/DDBJ databases">
        <authorList>
            <person name="Varghese N."/>
        </authorList>
    </citation>
    <scope>NUCLEOTIDE SEQUENCE [LARGE SCALE GENOMIC DNA]</scope>
    <source>
        <strain evidence="6">DSM 21843</strain>
    </source>
</reference>
<comment type="subcellular location">
    <subcellularLocation>
        <location evidence="2">Cytoplasm</location>
    </subcellularLocation>
</comment>
<dbReference type="EMBL" id="FOEC01000005">
    <property type="protein sequence ID" value="SEO73844.1"/>
    <property type="molecule type" value="Genomic_DNA"/>
</dbReference>
<keyword evidence="2" id="KW-0963">Cytoplasm</keyword>
<dbReference type="GO" id="GO:0005737">
    <property type="term" value="C:cytoplasm"/>
    <property type="evidence" value="ECO:0007669"/>
    <property type="project" value="UniProtKB-SubCell"/>
</dbReference>
<dbReference type="OrthoDB" id="3427787at2"/>
<keyword evidence="3" id="KW-0175">Coiled coil</keyword>
<accession>A0A172RZ11</accession>
<feature type="domain" description="UspA" evidence="4">
    <location>
        <begin position="5"/>
        <end position="145"/>
    </location>
</feature>
<evidence type="ECO:0000313" key="6">
    <source>
        <dbReference type="Proteomes" id="UP000182975"/>
    </source>
</evidence>
<proteinExistence type="inferred from homology"/>
<dbReference type="PANTHER" id="PTHR46268:SF6">
    <property type="entry name" value="UNIVERSAL STRESS PROTEIN UP12"/>
    <property type="match status" value="1"/>
</dbReference>
<name>A0A172RZ11_9ACTN</name>
<dbReference type="Proteomes" id="UP000182975">
    <property type="component" value="Unassembled WGS sequence"/>
</dbReference>
<dbReference type="InterPro" id="IPR006016">
    <property type="entry name" value="UspA"/>
</dbReference>
<feature type="coiled-coil region" evidence="3">
    <location>
        <begin position="55"/>
        <end position="82"/>
    </location>
</feature>
<evidence type="ECO:0000256" key="2">
    <source>
        <dbReference type="PIRNR" id="PIRNR006276"/>
    </source>
</evidence>
<dbReference type="SUPFAM" id="SSF52402">
    <property type="entry name" value="Adenine nucleotide alpha hydrolases-like"/>
    <property type="match status" value="1"/>
</dbReference>
<evidence type="ECO:0000256" key="1">
    <source>
        <dbReference type="ARBA" id="ARBA00008791"/>
    </source>
</evidence>
<dbReference type="InterPro" id="IPR006015">
    <property type="entry name" value="Universal_stress_UspA"/>
</dbReference>
<dbReference type="KEGG" id="ddt:AAY81_07330"/>
<evidence type="ECO:0000259" key="4">
    <source>
        <dbReference type="Pfam" id="PF00582"/>
    </source>
</evidence>
<dbReference type="InterPro" id="IPR014729">
    <property type="entry name" value="Rossmann-like_a/b/a_fold"/>
</dbReference>
<comment type="similarity">
    <text evidence="1 2">Belongs to the universal stress protein A family.</text>
</comment>
<evidence type="ECO:0000256" key="3">
    <source>
        <dbReference type="SAM" id="Coils"/>
    </source>
</evidence>
<dbReference type="PIRSF" id="PIRSF006276">
    <property type="entry name" value="UspA"/>
    <property type="match status" value="1"/>
</dbReference>
<dbReference type="Gene3D" id="3.40.50.620">
    <property type="entry name" value="HUPs"/>
    <property type="match status" value="1"/>
</dbReference>
<gene>
    <name evidence="5" type="ORF">SAMN02910314_01032</name>
</gene>
<dbReference type="PATRIC" id="fig|79604.3.peg.1477"/>
<keyword evidence="6" id="KW-1185">Reference proteome</keyword>
<dbReference type="Pfam" id="PF00582">
    <property type="entry name" value="Usp"/>
    <property type="match status" value="1"/>
</dbReference>
<dbReference type="CDD" id="cd00293">
    <property type="entry name" value="USP-like"/>
    <property type="match status" value="1"/>
</dbReference>